<accession>Q06SJ1</accession>
<dbReference type="RefSeq" id="YP_764375.1">
    <property type="nucleotide sequence ID" value="NC_008372.1"/>
</dbReference>
<dbReference type="GeneID" id="4308439"/>
<sequence length="101" mass="12020">MKEKKRFEKGKKAELFFPFYPYFFFLLEKDYFFYQKEKIRAFPRKQSFRGNLGSEASEGTLIFFSYSFKTLSPKTFHQCSPGRRGLKPSSSGRNVSFFFSL</sequence>
<name>Q06SJ1_STIHE</name>
<reference evidence="1" key="1">
    <citation type="journal article" date="2006" name="BMC Biol.">
        <title>The complete chloroplast DNA sequence of the green alga Oltmannsiellopsis viridis reveals a distinctive quadripartite architecture in the chloroplast genome of early diverging ulvophytes.</title>
        <authorList>
            <person name="Pombert J.F."/>
            <person name="Lemieux C."/>
            <person name="Turmel M."/>
        </authorList>
    </citation>
    <scope>NUCLEOTIDE SEQUENCE</scope>
    <source>
        <strain evidence="1">UTEX 441</strain>
    </source>
</reference>
<keyword evidence="1" id="KW-0150">Chloroplast</keyword>
<reference evidence="1" key="2">
    <citation type="journal article" date="2006" name="Mol. Genet. Genomics">
        <title>Distinctive architecture of the chloroplast genome in the chlorophycean green alga Stigeoclonium helveticum.</title>
        <authorList>
            <person name="Belanger A.-S."/>
            <person name="Brouard J.-S."/>
            <person name="Charlebois P."/>
            <person name="Otis C."/>
            <person name="Lemieux C."/>
            <person name="Turmel M."/>
        </authorList>
    </citation>
    <scope>NUCLEOTIDE SEQUENCE</scope>
    <source>
        <strain evidence="1">UTEX 441</strain>
    </source>
</reference>
<gene>
    <name evidence="1" type="primary">orf101</name>
</gene>
<proteinExistence type="predicted"/>
<keyword evidence="1" id="KW-0934">Plastid</keyword>
<protein>
    <submittedName>
        <fullName evidence="1">Uncharacterized protein orf101</fullName>
    </submittedName>
</protein>
<geneLocation type="chloroplast" evidence="1"/>
<evidence type="ECO:0000313" key="1">
    <source>
        <dbReference type="EMBL" id="ABF60211.1"/>
    </source>
</evidence>
<dbReference type="EMBL" id="DQ630521">
    <property type="protein sequence ID" value="ABF60211.1"/>
    <property type="molecule type" value="Genomic_DNA"/>
</dbReference>
<dbReference type="AlphaFoldDB" id="Q06SJ1"/>
<organism evidence="1">
    <name type="scientific">Stigeoclonium helveticum</name>
    <name type="common">Green alga</name>
    <dbReference type="NCBI Taxonomy" id="55999"/>
    <lineage>
        <taxon>Eukaryota</taxon>
        <taxon>Viridiplantae</taxon>
        <taxon>Chlorophyta</taxon>
        <taxon>core chlorophytes</taxon>
        <taxon>Chlorophyceae</taxon>
        <taxon>OCC clade</taxon>
        <taxon>Chaetophorales</taxon>
        <taxon>Chaetophoraceae</taxon>
        <taxon>Stigeoclonium</taxon>
    </lineage>
</organism>